<dbReference type="EMBL" id="AP024237">
    <property type="protein sequence ID" value="BCO35555.1"/>
    <property type="molecule type" value="Genomic_DNA"/>
</dbReference>
<dbReference type="InterPro" id="IPR025445">
    <property type="entry name" value="DUF4191"/>
</dbReference>
<organism evidence="3 4">
    <name type="scientific">Mycobacterium heckeshornense</name>
    <dbReference type="NCBI Taxonomy" id="110505"/>
    <lineage>
        <taxon>Bacteria</taxon>
        <taxon>Bacillati</taxon>
        <taxon>Actinomycetota</taxon>
        <taxon>Actinomycetes</taxon>
        <taxon>Mycobacteriales</taxon>
        <taxon>Mycobacteriaceae</taxon>
        <taxon>Mycobacterium</taxon>
    </lineage>
</organism>
<feature type="transmembrane region" description="Helical" evidence="2">
    <location>
        <begin position="74"/>
        <end position="93"/>
    </location>
</feature>
<evidence type="ECO:0000313" key="4">
    <source>
        <dbReference type="Proteomes" id="UP000595446"/>
    </source>
</evidence>
<keyword evidence="4" id="KW-1185">Reference proteome</keyword>
<gene>
    <name evidence="3" type="ORF">MHEC_19880</name>
</gene>
<accession>A0A2G8B101</accession>
<evidence type="ECO:0000256" key="2">
    <source>
        <dbReference type="SAM" id="Phobius"/>
    </source>
</evidence>
<feature type="transmembrane region" description="Helical" evidence="2">
    <location>
        <begin position="46"/>
        <end position="68"/>
    </location>
</feature>
<proteinExistence type="predicted"/>
<protein>
    <submittedName>
        <fullName evidence="3">Membrane protein</fullName>
    </submittedName>
</protein>
<dbReference type="Proteomes" id="UP000595446">
    <property type="component" value="Chromosome"/>
</dbReference>
<keyword evidence="2" id="KW-0812">Transmembrane</keyword>
<keyword evidence="2" id="KW-1133">Transmembrane helix</keyword>
<evidence type="ECO:0000256" key="1">
    <source>
        <dbReference type="SAM" id="MobiDB-lite"/>
    </source>
</evidence>
<feature type="compositionally biased region" description="Low complexity" evidence="1">
    <location>
        <begin position="225"/>
        <end position="238"/>
    </location>
</feature>
<dbReference type="OrthoDB" id="8479889at2"/>
<keyword evidence="2" id="KW-0472">Membrane</keyword>
<dbReference type="AlphaFoldDB" id="A0A2G8B101"/>
<dbReference type="RefSeq" id="WP_048892444.1">
    <property type="nucleotide sequence ID" value="NZ_AP024237.1"/>
</dbReference>
<dbReference type="Pfam" id="PF13829">
    <property type="entry name" value="DUF4191"/>
    <property type="match status" value="1"/>
</dbReference>
<sequence length="250" mass="26816">MAKSRNSAASKAARAEAKAARKAAARERRRQLWQAFTIQRREDKRLLPYMFSAFVLIVGGSVAAGVAAGGFTMITMSVLGVVLGALVAFIIFGRRAQRSVYRKAEGQTGAAAWVLENLRGKWRVTPGVAATGHFDAVHRVIGRPGVILVGEGSPARVKPLLAQEKKRTARLVGDVPIYDIVVGNGDGEVPLARLERHLARLPANITVKQLDSLESRLSALGSRAGAAAMPKGPMPTAGKLRGVQRTVRRR</sequence>
<evidence type="ECO:0000313" key="3">
    <source>
        <dbReference type="EMBL" id="BCO35555.1"/>
    </source>
</evidence>
<dbReference type="STRING" id="110505.ACT16_15990"/>
<feature type="region of interest" description="Disordered" evidence="1">
    <location>
        <begin position="225"/>
        <end position="250"/>
    </location>
</feature>
<reference evidence="3 4" key="1">
    <citation type="submission" date="2020-12" db="EMBL/GenBank/DDBJ databases">
        <title>Complete genome sequence of Mycobacterium heckeshornense JCM 15655T, closely related to a pathogenic non-tuberculous mycobacterial species Mycobacterium xenopi.</title>
        <authorList>
            <person name="Yoshida M."/>
            <person name="Fukano H."/>
            <person name="Asakura T."/>
            <person name="Suzuki M."/>
            <person name="Hoshino Y."/>
        </authorList>
    </citation>
    <scope>NUCLEOTIDE SEQUENCE [LARGE SCALE GENOMIC DNA]</scope>
    <source>
        <strain evidence="3 4">JCM 15655</strain>
    </source>
</reference>
<name>A0A2G8B101_9MYCO</name>